<feature type="non-terminal residue" evidence="1">
    <location>
        <position position="1"/>
    </location>
</feature>
<dbReference type="InterPro" id="IPR036728">
    <property type="entry name" value="PBP_GOBP_sf"/>
</dbReference>
<comment type="caution">
    <text evidence="1">The sequence shown here is derived from an EMBL/GenBank/DDBJ whole genome shotgun (WGS) entry which is preliminary data.</text>
</comment>
<reference evidence="1" key="1">
    <citation type="submission" date="2019-08" db="EMBL/GenBank/DDBJ databases">
        <title>The genome of the North American firefly Photinus pyralis.</title>
        <authorList>
            <consortium name="Photinus pyralis genome working group"/>
            <person name="Fallon T.R."/>
            <person name="Sander Lower S.E."/>
            <person name="Weng J.-K."/>
        </authorList>
    </citation>
    <scope>NUCLEOTIDE SEQUENCE</scope>
    <source>
        <strain evidence="1">TRF0915ILg1</strain>
        <tissue evidence="1">Whole body</tissue>
    </source>
</reference>
<dbReference type="SUPFAM" id="SSF47565">
    <property type="entry name" value="Insect pheromone/odorant-binding proteins"/>
    <property type="match status" value="1"/>
</dbReference>
<sequence length="115" mass="13158">TMMDIREAWGGAVAPFITQCNCQSHANPQTSAEFYKYGTFSDDPCWKCQMKCYLLMLNYMSPTGEVDVEMWAKSPYITLKIAKKCIDNLVEPDLCMKAYKMIKCAYEELAKQCPP</sequence>
<organism evidence="1 2">
    <name type="scientific">Ignelater luminosus</name>
    <name type="common">Cucubano</name>
    <name type="synonym">Pyrophorus luminosus</name>
    <dbReference type="NCBI Taxonomy" id="2038154"/>
    <lineage>
        <taxon>Eukaryota</taxon>
        <taxon>Metazoa</taxon>
        <taxon>Ecdysozoa</taxon>
        <taxon>Arthropoda</taxon>
        <taxon>Hexapoda</taxon>
        <taxon>Insecta</taxon>
        <taxon>Pterygota</taxon>
        <taxon>Neoptera</taxon>
        <taxon>Endopterygota</taxon>
        <taxon>Coleoptera</taxon>
        <taxon>Polyphaga</taxon>
        <taxon>Elateriformia</taxon>
        <taxon>Elateroidea</taxon>
        <taxon>Elateridae</taxon>
        <taxon>Agrypninae</taxon>
        <taxon>Pyrophorini</taxon>
        <taxon>Ignelater</taxon>
    </lineage>
</organism>
<dbReference type="Pfam" id="PF01395">
    <property type="entry name" value="PBP_GOBP"/>
    <property type="match status" value="1"/>
</dbReference>
<dbReference type="AlphaFoldDB" id="A0A8K0D3X2"/>
<dbReference type="SMART" id="SM00708">
    <property type="entry name" value="PhBP"/>
    <property type="match status" value="1"/>
</dbReference>
<dbReference type="GO" id="GO:0005549">
    <property type="term" value="F:odorant binding"/>
    <property type="evidence" value="ECO:0007669"/>
    <property type="project" value="InterPro"/>
</dbReference>
<protein>
    <submittedName>
        <fullName evidence="1">Uncharacterized protein</fullName>
    </submittedName>
</protein>
<dbReference type="InterPro" id="IPR006170">
    <property type="entry name" value="PBP/GOBP"/>
</dbReference>
<keyword evidence="2" id="KW-1185">Reference proteome</keyword>
<evidence type="ECO:0000313" key="1">
    <source>
        <dbReference type="EMBL" id="KAF2894205.1"/>
    </source>
</evidence>
<evidence type="ECO:0000313" key="2">
    <source>
        <dbReference type="Proteomes" id="UP000801492"/>
    </source>
</evidence>
<dbReference type="EMBL" id="VTPC01007233">
    <property type="protein sequence ID" value="KAF2894205.1"/>
    <property type="molecule type" value="Genomic_DNA"/>
</dbReference>
<accession>A0A8K0D3X2</accession>
<dbReference type="Gene3D" id="1.10.238.20">
    <property type="entry name" value="Pheromone/general odorant binding protein domain"/>
    <property type="match status" value="1"/>
</dbReference>
<name>A0A8K0D3X2_IGNLU</name>
<dbReference type="Proteomes" id="UP000801492">
    <property type="component" value="Unassembled WGS sequence"/>
</dbReference>
<dbReference type="CDD" id="cd23992">
    <property type="entry name" value="PBP_GOBP"/>
    <property type="match status" value="1"/>
</dbReference>
<dbReference type="OrthoDB" id="8194670at2759"/>
<proteinExistence type="predicted"/>
<gene>
    <name evidence="1" type="ORF">ILUMI_11969</name>
</gene>